<dbReference type="SMART" id="SM00179">
    <property type="entry name" value="EGF_CA"/>
    <property type="match status" value="4"/>
</dbReference>
<evidence type="ECO:0000256" key="4">
    <source>
        <dbReference type="ARBA" id="ARBA00022692"/>
    </source>
</evidence>
<keyword evidence="6" id="KW-1133">Transmembrane helix</keyword>
<accession>A0AAD8ZQC3</accession>
<evidence type="ECO:0000256" key="5">
    <source>
        <dbReference type="ARBA" id="ARBA00022737"/>
    </source>
</evidence>
<dbReference type="PANTHER" id="PTHR24034">
    <property type="entry name" value="EGF-LIKE DOMAIN-CONTAINING PROTEIN"/>
    <property type="match status" value="1"/>
</dbReference>
<evidence type="ECO:0000313" key="16">
    <source>
        <dbReference type="Proteomes" id="UP001239994"/>
    </source>
</evidence>
<keyword evidence="3" id="KW-0254">Endocytosis</keyword>
<dbReference type="PROSITE" id="PS01187">
    <property type="entry name" value="EGF_CA"/>
    <property type="match status" value="1"/>
</dbReference>
<feature type="domain" description="Sushi" evidence="14">
    <location>
        <begin position="17"/>
        <end position="71"/>
    </location>
</feature>
<evidence type="ECO:0000256" key="9">
    <source>
        <dbReference type="ARBA" id="ARBA00023170"/>
    </source>
</evidence>
<sequence length="666" mass="72524">MLLPALLTLHWALVPAPGCASLAELTHGSTLVSPDSSLVRFTCDRGFRLFGSSLLYCKGDNWNGSTPVCKESDIMSSFQLKQTSLYAASLELNPDILPSHRSLFSTVSNTASKETPLKPSLLGVSQPKTFLTGDLAKNKPPKKLWFDKPTTQSNRESAGLKETSTKLDTPQQPARNANPLAISRLALVNSPTALMILSPGTLSSKSTESITLDTAVINEQKAQMSSSLLDQSFSSPTNAAVTHDREALPQTALADRAEEDLLPRTEVLTAATRLGPALHMTRSPDVTTTDAYLHYPAVTKAAREETAVGEDSAAPVDAHSSQESRSGYEGLCVPTLPCLLTFYFRTMINPGPFQYKHYIQYACYPGYTLANGDVYSYCLHDGQWSGATPMCIEVTPCSLNNGGCSQVCQVSHENRAECHCQPGFLLLQDHRTCRDLDECVEGLHQCQQVCENMLGSYRCSCRHGFKLSADRMSCSVMQYKHVVPHDIRRDSVLAAVLLTALFLTLGRFCPPDVDECAVAMDRVGCVFGCVNTLGSFLCRCPPGHSLNPDGRCEDKDECIENGGQGPCEGACVNTPGSFHCVCPYGYQLAGDGRACISECPPGHRKQRLDAPVGNSTIEHCVDIDECKETEQNQPDRCEWKCVNLPGTHHCICPRGYTQLPGGHRCR</sequence>
<dbReference type="InterPro" id="IPR009030">
    <property type="entry name" value="Growth_fac_rcpt_cys_sf"/>
</dbReference>
<evidence type="ECO:0000256" key="3">
    <source>
        <dbReference type="ARBA" id="ARBA00022583"/>
    </source>
</evidence>
<dbReference type="FunFam" id="2.10.25.10:FF:000009">
    <property type="entry name" value="Low-density lipoprotein receptor isoform 1"/>
    <property type="match status" value="1"/>
</dbReference>
<dbReference type="SUPFAM" id="SSF57535">
    <property type="entry name" value="Complement control module/SCR domain"/>
    <property type="match status" value="2"/>
</dbReference>
<dbReference type="Pfam" id="PF07645">
    <property type="entry name" value="EGF_CA"/>
    <property type="match status" value="4"/>
</dbReference>
<dbReference type="InterPro" id="IPR000152">
    <property type="entry name" value="EGF-type_Asp/Asn_hydroxyl_site"/>
</dbReference>
<dbReference type="CDD" id="cd00054">
    <property type="entry name" value="EGF_CA"/>
    <property type="match status" value="3"/>
</dbReference>
<keyword evidence="7" id="KW-0472">Membrane</keyword>
<dbReference type="SMART" id="SM00181">
    <property type="entry name" value="EGF"/>
    <property type="match status" value="5"/>
</dbReference>
<evidence type="ECO:0000256" key="6">
    <source>
        <dbReference type="ARBA" id="ARBA00022989"/>
    </source>
</evidence>
<comment type="caution">
    <text evidence="15">The sequence shown here is derived from an EMBL/GenBank/DDBJ whole genome shotgun (WGS) entry which is preliminary data.</text>
</comment>
<dbReference type="PANTHER" id="PTHR24034:SF89">
    <property type="entry name" value="COMPLEMENT COMPONENT C1Q RECEPTOR"/>
    <property type="match status" value="1"/>
</dbReference>
<feature type="signal peptide" evidence="13">
    <location>
        <begin position="1"/>
        <end position="21"/>
    </location>
</feature>
<evidence type="ECO:0000256" key="12">
    <source>
        <dbReference type="SAM" id="MobiDB-lite"/>
    </source>
</evidence>
<reference evidence="15" key="1">
    <citation type="submission" date="2023-03" db="EMBL/GenBank/DDBJ databases">
        <title>Electrophorus voltai genome.</title>
        <authorList>
            <person name="Bian C."/>
        </authorList>
    </citation>
    <scope>NUCLEOTIDE SEQUENCE</scope>
    <source>
        <strain evidence="15">CB-2022</strain>
        <tissue evidence="15">Muscle</tissue>
    </source>
</reference>
<evidence type="ECO:0000259" key="14">
    <source>
        <dbReference type="PROSITE" id="PS50923"/>
    </source>
</evidence>
<protein>
    <recommendedName>
        <fullName evidence="14">Sushi domain-containing protein</fullName>
    </recommendedName>
</protein>
<dbReference type="EMBL" id="JAROKS010000007">
    <property type="protein sequence ID" value="KAK1802328.1"/>
    <property type="molecule type" value="Genomic_DNA"/>
</dbReference>
<feature type="compositionally biased region" description="Polar residues" evidence="12">
    <location>
        <begin position="166"/>
        <end position="175"/>
    </location>
</feature>
<feature type="region of interest" description="Disordered" evidence="12">
    <location>
        <begin position="304"/>
        <end position="326"/>
    </location>
</feature>
<keyword evidence="4" id="KW-0812">Transmembrane</keyword>
<keyword evidence="13" id="KW-0732">Signal</keyword>
<feature type="non-terminal residue" evidence="15">
    <location>
        <position position="666"/>
    </location>
</feature>
<evidence type="ECO:0000313" key="15">
    <source>
        <dbReference type="EMBL" id="KAK1802328.1"/>
    </source>
</evidence>
<evidence type="ECO:0000256" key="2">
    <source>
        <dbReference type="ARBA" id="ARBA00022536"/>
    </source>
</evidence>
<dbReference type="InterPro" id="IPR049883">
    <property type="entry name" value="NOTCH1_EGF-like"/>
</dbReference>
<dbReference type="PROSITE" id="PS50923">
    <property type="entry name" value="SUSHI"/>
    <property type="match status" value="2"/>
</dbReference>
<dbReference type="PROSITE" id="PS00010">
    <property type="entry name" value="ASX_HYDROXYL"/>
    <property type="match status" value="2"/>
</dbReference>
<evidence type="ECO:0000256" key="1">
    <source>
        <dbReference type="ARBA" id="ARBA00004479"/>
    </source>
</evidence>
<dbReference type="InterPro" id="IPR050751">
    <property type="entry name" value="ECM_structural_protein"/>
</dbReference>
<dbReference type="FunFam" id="2.10.25.10:FF:000119">
    <property type="entry name" value="vitamin K-dependent protein S"/>
    <property type="match status" value="1"/>
</dbReference>
<dbReference type="InterPro" id="IPR001881">
    <property type="entry name" value="EGF-like_Ca-bd_dom"/>
</dbReference>
<evidence type="ECO:0000256" key="7">
    <source>
        <dbReference type="ARBA" id="ARBA00023136"/>
    </source>
</evidence>
<keyword evidence="11" id="KW-0768">Sushi</keyword>
<dbReference type="Proteomes" id="UP001239994">
    <property type="component" value="Unassembled WGS sequence"/>
</dbReference>
<dbReference type="SMART" id="SM00032">
    <property type="entry name" value="CCP"/>
    <property type="match status" value="2"/>
</dbReference>
<organism evidence="15 16">
    <name type="scientific">Electrophorus voltai</name>
    <dbReference type="NCBI Taxonomy" id="2609070"/>
    <lineage>
        <taxon>Eukaryota</taxon>
        <taxon>Metazoa</taxon>
        <taxon>Chordata</taxon>
        <taxon>Craniata</taxon>
        <taxon>Vertebrata</taxon>
        <taxon>Euteleostomi</taxon>
        <taxon>Actinopterygii</taxon>
        <taxon>Neopterygii</taxon>
        <taxon>Teleostei</taxon>
        <taxon>Ostariophysi</taxon>
        <taxon>Gymnotiformes</taxon>
        <taxon>Gymnotoidei</taxon>
        <taxon>Gymnotidae</taxon>
        <taxon>Electrophorus</taxon>
    </lineage>
</organism>
<dbReference type="Pfam" id="PF14670">
    <property type="entry name" value="FXa_inhibition"/>
    <property type="match status" value="1"/>
</dbReference>
<dbReference type="GO" id="GO:0016020">
    <property type="term" value="C:membrane"/>
    <property type="evidence" value="ECO:0007669"/>
    <property type="project" value="UniProtKB-SubCell"/>
</dbReference>
<evidence type="ECO:0000256" key="10">
    <source>
        <dbReference type="ARBA" id="ARBA00023180"/>
    </source>
</evidence>
<dbReference type="GO" id="GO:0006897">
    <property type="term" value="P:endocytosis"/>
    <property type="evidence" value="ECO:0007669"/>
    <property type="project" value="UniProtKB-KW"/>
</dbReference>
<feature type="chain" id="PRO_5041995323" description="Sushi domain-containing protein" evidence="13">
    <location>
        <begin position="22"/>
        <end position="666"/>
    </location>
</feature>
<dbReference type="Gene3D" id="2.10.25.10">
    <property type="entry name" value="Laminin"/>
    <property type="match status" value="5"/>
</dbReference>
<comment type="caution">
    <text evidence="11">Lacks conserved residue(s) required for the propagation of feature annotation.</text>
</comment>
<gene>
    <name evidence="15" type="ORF">P4O66_021995</name>
</gene>
<keyword evidence="10" id="KW-0325">Glycoprotein</keyword>
<proteinExistence type="predicted"/>
<keyword evidence="5" id="KW-0677">Repeat</keyword>
<keyword evidence="8" id="KW-1015">Disulfide bond</keyword>
<dbReference type="InterPro" id="IPR000436">
    <property type="entry name" value="Sushi_SCR_CCP_dom"/>
</dbReference>
<evidence type="ECO:0000256" key="11">
    <source>
        <dbReference type="PROSITE-ProRule" id="PRU00302"/>
    </source>
</evidence>
<comment type="subcellular location">
    <subcellularLocation>
        <location evidence="1">Membrane</location>
        <topology evidence="1">Single-pass type I membrane protein</topology>
    </subcellularLocation>
</comment>
<keyword evidence="16" id="KW-1185">Reference proteome</keyword>
<feature type="region of interest" description="Disordered" evidence="12">
    <location>
        <begin position="141"/>
        <end position="175"/>
    </location>
</feature>
<dbReference type="Pfam" id="PF00084">
    <property type="entry name" value="Sushi"/>
    <property type="match status" value="2"/>
</dbReference>
<dbReference type="SUPFAM" id="SSF57184">
    <property type="entry name" value="Growth factor receptor domain"/>
    <property type="match status" value="1"/>
</dbReference>
<name>A0AAD8ZQC3_9TELE</name>
<dbReference type="CDD" id="cd00033">
    <property type="entry name" value="CCP"/>
    <property type="match status" value="2"/>
</dbReference>
<evidence type="ECO:0000256" key="13">
    <source>
        <dbReference type="SAM" id="SignalP"/>
    </source>
</evidence>
<feature type="domain" description="Sushi" evidence="14">
    <location>
        <begin position="330"/>
        <end position="393"/>
    </location>
</feature>
<dbReference type="Gene3D" id="2.10.70.10">
    <property type="entry name" value="Complement Module, domain 1"/>
    <property type="match status" value="2"/>
</dbReference>
<dbReference type="InterPro" id="IPR018097">
    <property type="entry name" value="EGF_Ca-bd_CS"/>
</dbReference>
<dbReference type="PROSITE" id="PS01186">
    <property type="entry name" value="EGF_2"/>
    <property type="match status" value="2"/>
</dbReference>
<dbReference type="SUPFAM" id="SSF57196">
    <property type="entry name" value="EGF/Laminin"/>
    <property type="match status" value="2"/>
</dbReference>
<dbReference type="InterPro" id="IPR000742">
    <property type="entry name" value="EGF"/>
</dbReference>
<evidence type="ECO:0000256" key="8">
    <source>
        <dbReference type="ARBA" id="ARBA00023157"/>
    </source>
</evidence>
<keyword evidence="9" id="KW-0675">Receptor</keyword>
<dbReference type="AlphaFoldDB" id="A0AAD8ZQC3"/>
<dbReference type="InterPro" id="IPR035976">
    <property type="entry name" value="Sushi/SCR/CCP_sf"/>
</dbReference>
<keyword evidence="2" id="KW-0245">EGF-like domain</keyword>
<dbReference type="GO" id="GO:0005509">
    <property type="term" value="F:calcium ion binding"/>
    <property type="evidence" value="ECO:0007669"/>
    <property type="project" value="InterPro"/>
</dbReference>